<dbReference type="Proteomes" id="UP000355283">
    <property type="component" value="Unassembled WGS sequence"/>
</dbReference>
<dbReference type="InterPro" id="IPR029071">
    <property type="entry name" value="Ubiquitin-like_domsf"/>
</dbReference>
<proteinExistence type="predicted"/>
<keyword evidence="5" id="KW-1185">Reference proteome</keyword>
<reference evidence="4 5" key="1">
    <citation type="submission" date="2019-01" db="EMBL/GenBank/DDBJ databases">
        <title>Nuclear Genome Assembly of the Microalgal Biofuel strain Nannochloropsis salina CCMP1776.</title>
        <authorList>
            <person name="Hovde B."/>
        </authorList>
    </citation>
    <scope>NUCLEOTIDE SEQUENCE [LARGE SCALE GENOMIC DNA]</scope>
    <source>
        <strain evidence="4 5">CCMP1776</strain>
    </source>
</reference>
<dbReference type="EMBL" id="SDOX01000166">
    <property type="protein sequence ID" value="TFJ80495.1"/>
    <property type="molecule type" value="Genomic_DNA"/>
</dbReference>
<comment type="caution">
    <text evidence="4">The sequence shown here is derived from an EMBL/GenBank/DDBJ whole genome shotgun (WGS) entry which is preliminary data.</text>
</comment>
<gene>
    <name evidence="4" type="ORF">NSK_008236</name>
</gene>
<organism evidence="4 5">
    <name type="scientific">Nannochloropsis salina CCMP1776</name>
    <dbReference type="NCBI Taxonomy" id="1027361"/>
    <lineage>
        <taxon>Eukaryota</taxon>
        <taxon>Sar</taxon>
        <taxon>Stramenopiles</taxon>
        <taxon>Ochrophyta</taxon>
        <taxon>Eustigmatophyceae</taxon>
        <taxon>Eustigmatales</taxon>
        <taxon>Monodopsidaceae</taxon>
        <taxon>Microchloropsis</taxon>
        <taxon>Microchloropsis salina</taxon>
    </lineage>
</organism>
<name>A0A4D9CSC5_9STRA</name>
<feature type="compositionally biased region" description="Low complexity" evidence="1">
    <location>
        <begin position="126"/>
        <end position="146"/>
    </location>
</feature>
<evidence type="ECO:0000256" key="2">
    <source>
        <dbReference type="SAM" id="SignalP"/>
    </source>
</evidence>
<evidence type="ECO:0000313" key="4">
    <source>
        <dbReference type="EMBL" id="TFJ80495.1"/>
    </source>
</evidence>
<dbReference type="Gene3D" id="3.10.20.90">
    <property type="entry name" value="Phosphatidylinositol 3-kinase Catalytic Subunit, Chain A, domain 1"/>
    <property type="match status" value="1"/>
</dbReference>
<feature type="compositionally biased region" description="Acidic residues" evidence="1">
    <location>
        <begin position="293"/>
        <end position="316"/>
    </location>
</feature>
<dbReference type="InterPro" id="IPR000626">
    <property type="entry name" value="Ubiquitin-like_dom"/>
</dbReference>
<feature type="region of interest" description="Disordered" evidence="1">
    <location>
        <begin position="287"/>
        <end position="316"/>
    </location>
</feature>
<protein>
    <recommendedName>
        <fullName evidence="3">Ubiquitin-like domain-containing protein</fullName>
    </recommendedName>
</protein>
<sequence length="316" mass="33595">MAFRKIVTATFLLVVTLLCCCLTNVFGTAAPVNVVVTLRGKKYDLSAESVQDIQAQMEGKSGLKPGQQAILFKGKQLGASESLSAAGVVEGDTLNIVPTKGDVPRAPPPRPRASFSSASAEDEDLATPAGTSSPAAGAGPSTPDELLAMLNGMLGNSGLGGLAGASSPEDAAKVFQGMDMGKVAKMYQAFIWKLVRSPIVARYLSSEEDMEQLRLKLKESFENVSQDPKVAAQMAPFLNDDFRAMMEDTRKFREEIQKVVDFYMKMPDPDADGSAFSGLDMSMFEGLAKSPDEDASDDLDNLGDEDEDEGDGGGEL</sequence>
<accession>A0A4D9CSC5</accession>
<evidence type="ECO:0000256" key="1">
    <source>
        <dbReference type="SAM" id="MobiDB-lite"/>
    </source>
</evidence>
<feature type="signal peptide" evidence="2">
    <location>
        <begin position="1"/>
        <end position="27"/>
    </location>
</feature>
<evidence type="ECO:0000259" key="3">
    <source>
        <dbReference type="PROSITE" id="PS50053"/>
    </source>
</evidence>
<evidence type="ECO:0000313" key="5">
    <source>
        <dbReference type="Proteomes" id="UP000355283"/>
    </source>
</evidence>
<dbReference type="Pfam" id="PF00240">
    <property type="entry name" value="ubiquitin"/>
    <property type="match status" value="1"/>
</dbReference>
<dbReference type="AlphaFoldDB" id="A0A4D9CSC5"/>
<dbReference type="SUPFAM" id="SSF54236">
    <property type="entry name" value="Ubiquitin-like"/>
    <property type="match status" value="1"/>
</dbReference>
<dbReference type="CDD" id="cd17039">
    <property type="entry name" value="Ubl_ubiquitin_like"/>
    <property type="match status" value="1"/>
</dbReference>
<dbReference type="PROSITE" id="PS50053">
    <property type="entry name" value="UBIQUITIN_2"/>
    <property type="match status" value="1"/>
</dbReference>
<feature type="region of interest" description="Disordered" evidence="1">
    <location>
        <begin position="98"/>
        <end position="146"/>
    </location>
</feature>
<keyword evidence="2" id="KW-0732">Signal</keyword>
<dbReference type="OrthoDB" id="198441at2759"/>
<feature type="domain" description="Ubiquitin-like" evidence="3">
    <location>
        <begin position="48"/>
        <end position="97"/>
    </location>
</feature>
<feature type="chain" id="PRO_5020034115" description="Ubiquitin-like domain-containing protein" evidence="2">
    <location>
        <begin position="28"/>
        <end position="316"/>
    </location>
</feature>